<dbReference type="PANTHER" id="PTHR21646:SF24">
    <property type="entry name" value="UBIQUITIN CARBOXYL-TERMINAL HYDROLASE"/>
    <property type="match status" value="1"/>
</dbReference>
<keyword evidence="6 10" id="KW-0378">Hydrolase</keyword>
<dbReference type="EC" id="3.4.19.12" evidence="3"/>
<feature type="compositionally biased region" description="Acidic residues" evidence="8">
    <location>
        <begin position="288"/>
        <end position="305"/>
    </location>
</feature>
<keyword evidence="11" id="KW-1185">Reference proteome</keyword>
<dbReference type="OrthoDB" id="292964at2759"/>
<feature type="domain" description="USP" evidence="9">
    <location>
        <begin position="1"/>
        <end position="213"/>
    </location>
</feature>
<organism evidence="10 11">
    <name type="scientific">Fusarium longipes</name>
    <dbReference type="NCBI Taxonomy" id="694270"/>
    <lineage>
        <taxon>Eukaryota</taxon>
        <taxon>Fungi</taxon>
        <taxon>Dikarya</taxon>
        <taxon>Ascomycota</taxon>
        <taxon>Pezizomycotina</taxon>
        <taxon>Sordariomycetes</taxon>
        <taxon>Hypocreomycetidae</taxon>
        <taxon>Hypocreales</taxon>
        <taxon>Nectriaceae</taxon>
        <taxon>Fusarium</taxon>
    </lineage>
</organism>
<dbReference type="EMBL" id="PXOG01000282">
    <property type="protein sequence ID" value="RGP62747.1"/>
    <property type="molecule type" value="Genomic_DNA"/>
</dbReference>
<evidence type="ECO:0000256" key="3">
    <source>
        <dbReference type="ARBA" id="ARBA00012759"/>
    </source>
</evidence>
<dbReference type="Proteomes" id="UP000266234">
    <property type="component" value="Unassembled WGS sequence"/>
</dbReference>
<evidence type="ECO:0000259" key="9">
    <source>
        <dbReference type="PROSITE" id="PS50235"/>
    </source>
</evidence>
<dbReference type="GO" id="GO:0016579">
    <property type="term" value="P:protein deubiquitination"/>
    <property type="evidence" value="ECO:0007669"/>
    <property type="project" value="InterPro"/>
</dbReference>
<evidence type="ECO:0000256" key="1">
    <source>
        <dbReference type="ARBA" id="ARBA00000707"/>
    </source>
</evidence>
<keyword evidence="5" id="KW-0833">Ubl conjugation pathway</keyword>
<evidence type="ECO:0000313" key="11">
    <source>
        <dbReference type="Proteomes" id="UP000266234"/>
    </source>
</evidence>
<dbReference type="Gene3D" id="3.90.70.10">
    <property type="entry name" value="Cysteine proteinases"/>
    <property type="match status" value="1"/>
</dbReference>
<comment type="caution">
    <text evidence="10">The sequence shown here is derived from an EMBL/GenBank/DDBJ whole genome shotgun (WGS) entry which is preliminary data.</text>
</comment>
<dbReference type="SUPFAM" id="SSF54001">
    <property type="entry name" value="Cysteine proteinases"/>
    <property type="match status" value="1"/>
</dbReference>
<gene>
    <name evidence="10" type="ORF">FLONG3_10150</name>
</gene>
<feature type="compositionally biased region" description="Low complexity" evidence="8">
    <location>
        <begin position="251"/>
        <end position="263"/>
    </location>
</feature>
<feature type="compositionally biased region" description="Basic and acidic residues" evidence="8">
    <location>
        <begin position="411"/>
        <end position="433"/>
    </location>
</feature>
<protein>
    <recommendedName>
        <fullName evidence="3">ubiquitinyl hydrolase 1</fullName>
        <ecNumber evidence="3">3.4.19.12</ecNumber>
    </recommendedName>
</protein>
<dbReference type="Pfam" id="PF00443">
    <property type="entry name" value="UCH"/>
    <property type="match status" value="1"/>
</dbReference>
<sequence>RSNQQQGEGLVVDWNEDAWVKVFGGSSKTSEEQGVPTYLTLETLNDTALKIVQRRRQHRRTKGITLDECLDEFERAEVLSEQDMWYCPRCKEHRRASKKFDLWKSPDILVAHLKRFSSSGYRRDKLDVMVDFPIEGLDLTSRVIQKEDGKDEIYDLIAVDDHYGGLGGGHYTAYAKNFVDGRWYNYNDSSASPVSDPASCITSAAYLLFYRRRSSTPLGGSRFGVISEKYKNSEENSEEEDVEAGEGQRLGEGSSLVGLSSVGTGAAATRLPAGRGSDRITVTSYPGPDDDEDEPPPYGGAEDEGVDVKEGFQQLDNGQSLSFAQSWSFGALGDSGAEDSAGADIGSDDVQLDSSADERGFSQFDDPDMAMTGHDLVEVDRELSASHKATLADIQNAAGDHKTVIDVPAADSDRDSSEVAEIHLENEKGTKTE</sequence>
<comment type="catalytic activity">
    <reaction evidence="1">
        <text>Thiol-dependent hydrolysis of ester, thioester, amide, peptide and isopeptide bonds formed by the C-terminal Gly of ubiquitin (a 76-residue protein attached to proteins as an intracellular targeting signal).</text>
        <dbReference type="EC" id="3.4.19.12"/>
    </reaction>
</comment>
<feature type="compositionally biased region" description="Acidic residues" evidence="8">
    <location>
        <begin position="235"/>
        <end position="244"/>
    </location>
</feature>
<evidence type="ECO:0000256" key="7">
    <source>
        <dbReference type="ARBA" id="ARBA00022807"/>
    </source>
</evidence>
<dbReference type="PROSITE" id="PS00973">
    <property type="entry name" value="USP_2"/>
    <property type="match status" value="1"/>
</dbReference>
<evidence type="ECO:0000256" key="6">
    <source>
        <dbReference type="ARBA" id="ARBA00022801"/>
    </source>
</evidence>
<feature type="region of interest" description="Disordered" evidence="8">
    <location>
        <begin position="330"/>
        <end position="370"/>
    </location>
</feature>
<proteinExistence type="inferred from homology"/>
<comment type="similarity">
    <text evidence="2">Belongs to the peptidase C19 family.</text>
</comment>
<dbReference type="PROSITE" id="PS50235">
    <property type="entry name" value="USP_3"/>
    <property type="match status" value="1"/>
</dbReference>
<reference evidence="10 11" key="1">
    <citation type="journal article" date="2018" name="PLoS Pathog.">
        <title>Evolution of structural diversity of trichothecenes, a family of toxins produced by plant pathogenic and entomopathogenic fungi.</title>
        <authorList>
            <person name="Proctor R.H."/>
            <person name="McCormick S.P."/>
            <person name="Kim H.S."/>
            <person name="Cardoza R.E."/>
            <person name="Stanley A.M."/>
            <person name="Lindo L."/>
            <person name="Kelly A."/>
            <person name="Brown D.W."/>
            <person name="Lee T."/>
            <person name="Vaughan M.M."/>
            <person name="Alexander N.J."/>
            <person name="Busman M."/>
            <person name="Gutierrez S."/>
        </authorList>
    </citation>
    <scope>NUCLEOTIDE SEQUENCE [LARGE SCALE GENOMIC DNA]</scope>
    <source>
        <strain evidence="10 11">NRRL 20695</strain>
    </source>
</reference>
<dbReference type="GO" id="GO:0004843">
    <property type="term" value="F:cysteine-type deubiquitinase activity"/>
    <property type="evidence" value="ECO:0007669"/>
    <property type="project" value="UniProtKB-EC"/>
</dbReference>
<keyword evidence="7" id="KW-0788">Thiol protease</keyword>
<evidence type="ECO:0000256" key="4">
    <source>
        <dbReference type="ARBA" id="ARBA00022670"/>
    </source>
</evidence>
<feature type="non-terminal residue" evidence="10">
    <location>
        <position position="1"/>
    </location>
</feature>
<keyword evidence="4" id="KW-0645">Protease</keyword>
<feature type="region of interest" description="Disordered" evidence="8">
    <location>
        <begin position="407"/>
        <end position="433"/>
    </location>
</feature>
<dbReference type="GO" id="GO:0006508">
    <property type="term" value="P:proteolysis"/>
    <property type="evidence" value="ECO:0007669"/>
    <property type="project" value="UniProtKB-KW"/>
</dbReference>
<dbReference type="InterPro" id="IPR001394">
    <property type="entry name" value="Peptidase_C19_UCH"/>
</dbReference>
<dbReference type="InterPro" id="IPR018200">
    <property type="entry name" value="USP_CS"/>
</dbReference>
<dbReference type="InterPro" id="IPR050185">
    <property type="entry name" value="Ub_carboxyl-term_hydrolase"/>
</dbReference>
<dbReference type="PANTHER" id="PTHR21646">
    <property type="entry name" value="UBIQUITIN CARBOXYL-TERMINAL HYDROLASE"/>
    <property type="match status" value="1"/>
</dbReference>
<accession>A0A395RRJ6</accession>
<evidence type="ECO:0000313" key="10">
    <source>
        <dbReference type="EMBL" id="RGP62747.1"/>
    </source>
</evidence>
<dbReference type="InterPro" id="IPR038765">
    <property type="entry name" value="Papain-like_cys_pep_sf"/>
</dbReference>
<dbReference type="STRING" id="694270.A0A395RRJ6"/>
<feature type="region of interest" description="Disordered" evidence="8">
    <location>
        <begin position="230"/>
        <end position="317"/>
    </location>
</feature>
<dbReference type="AlphaFoldDB" id="A0A395RRJ6"/>
<dbReference type="InterPro" id="IPR028889">
    <property type="entry name" value="USP"/>
</dbReference>
<dbReference type="CDD" id="cd02674">
    <property type="entry name" value="Peptidase_C19R"/>
    <property type="match status" value="1"/>
</dbReference>
<evidence type="ECO:0000256" key="5">
    <source>
        <dbReference type="ARBA" id="ARBA00022786"/>
    </source>
</evidence>
<evidence type="ECO:0000256" key="2">
    <source>
        <dbReference type="ARBA" id="ARBA00009085"/>
    </source>
</evidence>
<name>A0A395RRJ6_9HYPO</name>
<evidence type="ECO:0000256" key="8">
    <source>
        <dbReference type="SAM" id="MobiDB-lite"/>
    </source>
</evidence>